<keyword evidence="4" id="KW-1185">Reference proteome</keyword>
<comment type="similarity">
    <text evidence="1">Belongs to the PHAF1 family.</text>
</comment>
<keyword evidence="2" id="KW-1133">Transmembrane helix</keyword>
<keyword evidence="2" id="KW-0472">Membrane</keyword>
<dbReference type="InterPro" id="IPR039156">
    <property type="entry name" value="PHAF1/BROMI"/>
</dbReference>
<proteinExistence type="inferred from homology"/>
<dbReference type="InterPro" id="IPR005373">
    <property type="entry name" value="PHAF1"/>
</dbReference>
<comment type="caution">
    <text evidence="3">The sequence shown here is derived from an EMBL/GenBank/DDBJ whole genome shotgun (WGS) entry which is preliminary data.</text>
</comment>
<evidence type="ECO:0000256" key="1">
    <source>
        <dbReference type="ARBA" id="ARBA00024339"/>
    </source>
</evidence>
<feature type="transmembrane region" description="Helical" evidence="2">
    <location>
        <begin position="91"/>
        <end position="109"/>
    </location>
</feature>
<feature type="non-terminal residue" evidence="3">
    <location>
        <position position="1"/>
    </location>
</feature>
<dbReference type="OrthoDB" id="411211at2759"/>
<reference evidence="3" key="1">
    <citation type="submission" date="2018-05" db="EMBL/GenBank/DDBJ databases">
        <title>Draft genome of Mucuna pruriens seed.</title>
        <authorList>
            <person name="Nnadi N.E."/>
            <person name="Vos R."/>
            <person name="Hasami M.H."/>
            <person name="Devisetty U.K."/>
            <person name="Aguiy J.C."/>
        </authorList>
    </citation>
    <scope>NUCLEOTIDE SEQUENCE [LARGE SCALE GENOMIC DNA]</scope>
    <source>
        <strain evidence="3">JCA_2017</strain>
    </source>
</reference>
<dbReference type="AlphaFoldDB" id="A0A371GA02"/>
<evidence type="ECO:0000313" key="4">
    <source>
        <dbReference type="Proteomes" id="UP000257109"/>
    </source>
</evidence>
<keyword evidence="2" id="KW-0812">Transmembrane</keyword>
<dbReference type="EMBL" id="QJKJ01006253">
    <property type="protein sequence ID" value="RDX87355.1"/>
    <property type="molecule type" value="Genomic_DNA"/>
</dbReference>
<dbReference type="PANTHER" id="PTHR13465:SF2">
    <property type="entry name" value="PHAGOSOME ASSEMBLY FACTOR 1"/>
    <property type="match status" value="1"/>
</dbReference>
<protein>
    <submittedName>
        <fullName evidence="3">UPF0183 protein</fullName>
    </submittedName>
</protein>
<dbReference type="Proteomes" id="UP000257109">
    <property type="component" value="Unassembled WGS sequence"/>
</dbReference>
<accession>A0A371GA02</accession>
<dbReference type="Pfam" id="PF03676">
    <property type="entry name" value="PHAF1"/>
    <property type="match status" value="1"/>
</dbReference>
<name>A0A371GA02_MUCPR</name>
<dbReference type="PANTHER" id="PTHR13465">
    <property type="entry name" value="UPF0183 PROTEIN"/>
    <property type="match status" value="1"/>
</dbReference>
<sequence length="227" mass="26149">MAIGTIAFDLCLDIGIRSFSLKIPICETYAQIEQQPNTYNAVHVKYFDEEPLKLDIVISFPNHGFHLHFDMWSQRLRLIEIFDVKRLEMCYSTSLMFSYFCCCICTIWTHILRNFYKDRGIYTLFYLGLSFAFPIPSQFTNCCHDGGVSLPLEFPNGTTVVTCCVSIFDSSSKKVGVGCLMNKAFAPPLPADNIYKKRFNIFLLLLLRKMYGLSVGTHHDFFFSTRK</sequence>
<organism evidence="3 4">
    <name type="scientific">Mucuna pruriens</name>
    <name type="common">Velvet bean</name>
    <name type="synonym">Dolichos pruriens</name>
    <dbReference type="NCBI Taxonomy" id="157652"/>
    <lineage>
        <taxon>Eukaryota</taxon>
        <taxon>Viridiplantae</taxon>
        <taxon>Streptophyta</taxon>
        <taxon>Embryophyta</taxon>
        <taxon>Tracheophyta</taxon>
        <taxon>Spermatophyta</taxon>
        <taxon>Magnoliopsida</taxon>
        <taxon>eudicotyledons</taxon>
        <taxon>Gunneridae</taxon>
        <taxon>Pentapetalae</taxon>
        <taxon>rosids</taxon>
        <taxon>fabids</taxon>
        <taxon>Fabales</taxon>
        <taxon>Fabaceae</taxon>
        <taxon>Papilionoideae</taxon>
        <taxon>50 kb inversion clade</taxon>
        <taxon>NPAAA clade</taxon>
        <taxon>indigoferoid/millettioid clade</taxon>
        <taxon>Phaseoleae</taxon>
        <taxon>Mucuna</taxon>
    </lineage>
</organism>
<evidence type="ECO:0000313" key="3">
    <source>
        <dbReference type="EMBL" id="RDX87355.1"/>
    </source>
</evidence>
<evidence type="ECO:0000256" key="2">
    <source>
        <dbReference type="SAM" id="Phobius"/>
    </source>
</evidence>
<gene>
    <name evidence="3" type="ORF">CR513_31180</name>
</gene>